<name>A0A0A9BTD8_ARUDO</name>
<organism evidence="1">
    <name type="scientific">Arundo donax</name>
    <name type="common">Giant reed</name>
    <name type="synonym">Donax arundinaceus</name>
    <dbReference type="NCBI Taxonomy" id="35708"/>
    <lineage>
        <taxon>Eukaryota</taxon>
        <taxon>Viridiplantae</taxon>
        <taxon>Streptophyta</taxon>
        <taxon>Embryophyta</taxon>
        <taxon>Tracheophyta</taxon>
        <taxon>Spermatophyta</taxon>
        <taxon>Magnoliopsida</taxon>
        <taxon>Liliopsida</taxon>
        <taxon>Poales</taxon>
        <taxon>Poaceae</taxon>
        <taxon>PACMAD clade</taxon>
        <taxon>Arundinoideae</taxon>
        <taxon>Arundineae</taxon>
        <taxon>Arundo</taxon>
    </lineage>
</organism>
<reference evidence="1" key="2">
    <citation type="journal article" date="2015" name="Data Brief">
        <title>Shoot transcriptome of the giant reed, Arundo donax.</title>
        <authorList>
            <person name="Barrero R.A."/>
            <person name="Guerrero F.D."/>
            <person name="Moolhuijzen P."/>
            <person name="Goolsby J.A."/>
            <person name="Tidwell J."/>
            <person name="Bellgard S.E."/>
            <person name="Bellgard M.I."/>
        </authorList>
    </citation>
    <scope>NUCLEOTIDE SEQUENCE</scope>
    <source>
        <tissue evidence="1">Shoot tissue taken approximately 20 cm above the soil surface</tissue>
    </source>
</reference>
<sequence>MYYTNEEDLRFVSAWLNNSTDSIERNFKET</sequence>
<proteinExistence type="predicted"/>
<reference evidence="1" key="1">
    <citation type="submission" date="2014-09" db="EMBL/GenBank/DDBJ databases">
        <authorList>
            <person name="Magalhaes I.L.F."/>
            <person name="Oliveira U."/>
            <person name="Santos F.R."/>
            <person name="Vidigal T.H.D.A."/>
            <person name="Brescovit A.D."/>
            <person name="Santos A.J."/>
        </authorList>
    </citation>
    <scope>NUCLEOTIDE SEQUENCE</scope>
    <source>
        <tissue evidence="1">Shoot tissue taken approximately 20 cm above the soil surface</tissue>
    </source>
</reference>
<dbReference type="EMBL" id="GBRH01230581">
    <property type="protein sequence ID" value="JAD67314.1"/>
    <property type="molecule type" value="Transcribed_RNA"/>
</dbReference>
<accession>A0A0A9BTD8</accession>
<dbReference type="AlphaFoldDB" id="A0A0A9BTD8"/>
<protein>
    <submittedName>
        <fullName evidence="1">Uncharacterized protein</fullName>
    </submittedName>
</protein>
<evidence type="ECO:0000313" key="1">
    <source>
        <dbReference type="EMBL" id="JAD67314.1"/>
    </source>
</evidence>